<organism evidence="2 3">
    <name type="scientific">Gomphillus americanus</name>
    <dbReference type="NCBI Taxonomy" id="1940652"/>
    <lineage>
        <taxon>Eukaryota</taxon>
        <taxon>Fungi</taxon>
        <taxon>Dikarya</taxon>
        <taxon>Ascomycota</taxon>
        <taxon>Pezizomycotina</taxon>
        <taxon>Lecanoromycetes</taxon>
        <taxon>OSLEUM clade</taxon>
        <taxon>Ostropomycetidae</taxon>
        <taxon>Ostropales</taxon>
        <taxon>Graphidaceae</taxon>
        <taxon>Gomphilloideae</taxon>
        <taxon>Gomphillus</taxon>
    </lineage>
</organism>
<accession>A0A8H3ERN4</accession>
<evidence type="ECO:0000313" key="3">
    <source>
        <dbReference type="Proteomes" id="UP000664169"/>
    </source>
</evidence>
<comment type="caution">
    <text evidence="2">The sequence shown here is derived from an EMBL/GenBank/DDBJ whole genome shotgun (WGS) entry which is preliminary data.</text>
</comment>
<dbReference type="AlphaFoldDB" id="A0A8H3ERN4"/>
<protein>
    <recommendedName>
        <fullName evidence="4">U3-containing 90S pre-ribosomal complex subunit-domain containing protein</fullName>
    </recommendedName>
</protein>
<keyword evidence="3" id="KW-1185">Reference proteome</keyword>
<dbReference type="SUPFAM" id="SSF52540">
    <property type="entry name" value="P-loop containing nucleoside triphosphate hydrolases"/>
    <property type="match status" value="1"/>
</dbReference>
<proteinExistence type="predicted"/>
<gene>
    <name evidence="2" type="ORF">GOMPHAMPRED_007584</name>
</gene>
<sequence>MSQSPEISDDFNSRKRKRGNESSSKKRKRTRPSQEEIYEDVDESKHLNLAFAKLDPNLLADHVAKKQRRFDSDATNLELEERRLPASAILDTTQWTETRTLDKLPAFLRSIVKDDLKKVPANPGSPHTVVIAGAGLRAADITRALREFQTSDGKVAKLFAKHIKLSESIEMLKKTRITIGVGTPSRLAALLDDGALNPERIARIIVDASHIDKKKRGILDMKETLVPLLDLLNRDEFRSRPLRDQDQVDLVFY</sequence>
<dbReference type="EMBL" id="CAJPDQ010000007">
    <property type="protein sequence ID" value="CAF9912191.1"/>
    <property type="molecule type" value="Genomic_DNA"/>
</dbReference>
<dbReference type="PANTHER" id="PTHR24030:SF0">
    <property type="entry name" value="PROTEIN CMSS1"/>
    <property type="match status" value="1"/>
</dbReference>
<evidence type="ECO:0008006" key="4">
    <source>
        <dbReference type="Google" id="ProtNLM"/>
    </source>
</evidence>
<dbReference type="Proteomes" id="UP000664169">
    <property type="component" value="Unassembled WGS sequence"/>
</dbReference>
<reference evidence="2" key="1">
    <citation type="submission" date="2021-03" db="EMBL/GenBank/DDBJ databases">
        <authorList>
            <person name="Tagirdzhanova G."/>
        </authorList>
    </citation>
    <scope>NUCLEOTIDE SEQUENCE</scope>
</reference>
<dbReference type="GO" id="GO:0030686">
    <property type="term" value="C:90S preribosome"/>
    <property type="evidence" value="ECO:0007669"/>
    <property type="project" value="TreeGrafter"/>
</dbReference>
<feature type="region of interest" description="Disordered" evidence="1">
    <location>
        <begin position="1"/>
        <end position="39"/>
    </location>
</feature>
<evidence type="ECO:0000256" key="1">
    <source>
        <dbReference type="SAM" id="MobiDB-lite"/>
    </source>
</evidence>
<dbReference type="PANTHER" id="PTHR24030">
    <property type="entry name" value="PROTEIN CMSS1"/>
    <property type="match status" value="1"/>
</dbReference>
<dbReference type="OrthoDB" id="1929311at2759"/>
<dbReference type="GO" id="GO:0005634">
    <property type="term" value="C:nucleus"/>
    <property type="evidence" value="ECO:0007669"/>
    <property type="project" value="TreeGrafter"/>
</dbReference>
<dbReference type="InterPro" id="IPR032704">
    <property type="entry name" value="Cms1"/>
</dbReference>
<dbReference type="Pfam" id="PF14617">
    <property type="entry name" value="CMS1"/>
    <property type="match status" value="1"/>
</dbReference>
<dbReference type="Gene3D" id="3.40.50.300">
    <property type="entry name" value="P-loop containing nucleotide triphosphate hydrolases"/>
    <property type="match status" value="1"/>
</dbReference>
<evidence type="ECO:0000313" key="2">
    <source>
        <dbReference type="EMBL" id="CAF9912191.1"/>
    </source>
</evidence>
<dbReference type="InterPro" id="IPR027417">
    <property type="entry name" value="P-loop_NTPase"/>
</dbReference>
<name>A0A8H3ERN4_9LECA</name>